<dbReference type="PANTHER" id="PTHR24107:SF23">
    <property type="entry name" value="FLAGELLAR MEMBER 5"/>
    <property type="match status" value="1"/>
</dbReference>
<dbReference type="Gene3D" id="3.80.10.10">
    <property type="entry name" value="Ribonuclease Inhibitor"/>
    <property type="match status" value="1"/>
</dbReference>
<accession>A0A131Z5B8</accession>
<dbReference type="PANTHER" id="PTHR24107">
    <property type="entry name" value="YNEIN REGULATORY COMPLEX SUBUNIT 5"/>
    <property type="match status" value="1"/>
</dbReference>
<evidence type="ECO:0000256" key="3">
    <source>
        <dbReference type="ARBA" id="ARBA00023212"/>
    </source>
</evidence>
<dbReference type="SUPFAM" id="SSF52047">
    <property type="entry name" value="RNI-like"/>
    <property type="match status" value="1"/>
</dbReference>
<dbReference type="AlphaFoldDB" id="A0A131Z5B8"/>
<evidence type="ECO:0000256" key="1">
    <source>
        <dbReference type="ARBA" id="ARBA00004245"/>
    </source>
</evidence>
<proteinExistence type="predicted"/>
<dbReference type="InterPro" id="IPR032675">
    <property type="entry name" value="LRR_dom_sf"/>
</dbReference>
<keyword evidence="3" id="KW-0206">Cytoskeleton</keyword>
<evidence type="ECO:0000256" key="2">
    <source>
        <dbReference type="ARBA" id="ARBA00022490"/>
    </source>
</evidence>
<name>A0A131Z5B8_RHIAP</name>
<evidence type="ECO:0000313" key="4">
    <source>
        <dbReference type="EMBL" id="JAP85960.1"/>
    </source>
</evidence>
<organism evidence="4">
    <name type="scientific">Rhipicephalus appendiculatus</name>
    <name type="common">Brown ear tick</name>
    <dbReference type="NCBI Taxonomy" id="34631"/>
    <lineage>
        <taxon>Eukaryota</taxon>
        <taxon>Metazoa</taxon>
        <taxon>Ecdysozoa</taxon>
        <taxon>Arthropoda</taxon>
        <taxon>Chelicerata</taxon>
        <taxon>Arachnida</taxon>
        <taxon>Acari</taxon>
        <taxon>Parasitiformes</taxon>
        <taxon>Ixodida</taxon>
        <taxon>Ixodoidea</taxon>
        <taxon>Ixodidae</taxon>
        <taxon>Rhipicephalinae</taxon>
        <taxon>Rhipicephalus</taxon>
        <taxon>Rhipicephalus</taxon>
    </lineage>
</organism>
<sequence>MGAPSTLGMESAIRSLDSARLLLMAGRLLHKLKSGGVDLQAPCSDVVGETKCWLRLHLPAVNQVLWKVSMQVVEHAPGALTLTHIETTDLDTVRADASFMDGAILLYSLLERHACIKRLLLSTMAFPLWHFPSLLGNAVRANRGIKEVEGHPNDKVVHWREVRPYRTLPCALGNGSQRLSCLNVTSLKLDHVAAECIADGITRSNLQRLHLYNEMSATVARKLLSAVSSCHSLTSLEFAGSREFSLCSAKALASALKCNRTLRKLRVNYMAADVLGIILASLRHNQALQELSLDCSVDFLRSTLWDGLQALRDNRVLKRLEITDAHFSNSCAIVIAQVLRHNNALEELSLYMNSISDLGARALARTLQESSSIKRLDVSNCRLTSKVVSKFVETVSRNRAVERVRLGDLDIPEDWAPTVPLTEDVCSRLQVPWNTLALEQWGESLKRNGFRLPKACLGWTKDVNSSAIVQWFSAARVNSASLVELVIECPRPVDAKSTEAVASFLETTHSLKKLIVRPIEQDYVFSSVVLNSLVRNKSICEAEFYQTLRTPRDIKALEALLLANRTLHRLKFSYDSLPSKAPARLARALKDNVVFLTLEFEYQHAQSDMYPVVKTLNRNRSLLNRAVECVLDAARDEHSTRALRLLSATESLLDAVSVASGKVRHECRCLVLQAVRSLE</sequence>
<protein>
    <submittedName>
        <fullName evidence="4">Protein nlrc3</fullName>
    </submittedName>
</protein>
<dbReference type="InterPro" id="IPR052410">
    <property type="entry name" value="DRC5"/>
</dbReference>
<dbReference type="SMART" id="SM00368">
    <property type="entry name" value="LRR_RI"/>
    <property type="match status" value="3"/>
</dbReference>
<keyword evidence="2" id="KW-0963">Cytoplasm</keyword>
<dbReference type="GO" id="GO:0005856">
    <property type="term" value="C:cytoskeleton"/>
    <property type="evidence" value="ECO:0007669"/>
    <property type="project" value="UniProtKB-SubCell"/>
</dbReference>
<reference evidence="4" key="1">
    <citation type="journal article" date="2016" name="Ticks Tick Borne Dis.">
        <title>De novo assembly and annotation of the salivary gland transcriptome of Rhipicephalus appendiculatus male and female ticks during blood feeding.</title>
        <authorList>
            <person name="de Castro M.H."/>
            <person name="de Klerk D."/>
            <person name="Pienaar R."/>
            <person name="Latif A.A."/>
            <person name="Rees D.J."/>
            <person name="Mans B.J."/>
        </authorList>
    </citation>
    <scope>NUCLEOTIDE SEQUENCE</scope>
    <source>
        <tissue evidence="4">Salivary glands</tissue>
    </source>
</reference>
<dbReference type="EMBL" id="GEDV01002597">
    <property type="protein sequence ID" value="JAP85960.1"/>
    <property type="molecule type" value="Transcribed_RNA"/>
</dbReference>
<comment type="subcellular location">
    <subcellularLocation>
        <location evidence="1">Cytoplasm</location>
        <location evidence="1">Cytoskeleton</location>
    </subcellularLocation>
</comment>